<evidence type="ECO:0000256" key="1">
    <source>
        <dbReference type="ARBA" id="ARBA00004496"/>
    </source>
</evidence>
<evidence type="ECO:0000256" key="5">
    <source>
        <dbReference type="ARBA" id="ARBA00022555"/>
    </source>
</evidence>
<gene>
    <name evidence="14" type="ORF">M0812_16915</name>
</gene>
<feature type="compositionally biased region" description="Low complexity" evidence="11">
    <location>
        <begin position="621"/>
        <end position="636"/>
    </location>
</feature>
<keyword evidence="6 10" id="KW-0694">RNA-binding</keyword>
<comment type="similarity">
    <text evidence="10">Belongs to the exportin family.</text>
</comment>
<reference evidence="14" key="1">
    <citation type="submission" date="2022-08" db="EMBL/GenBank/DDBJ databases">
        <title>Novel sulphate-reducing endosymbionts in the free-living metamonad Anaeramoeba.</title>
        <authorList>
            <person name="Jerlstrom-Hultqvist J."/>
            <person name="Cepicka I."/>
            <person name="Gallot-Lavallee L."/>
            <person name="Salas-Leiva D."/>
            <person name="Curtis B.A."/>
            <person name="Zahonova K."/>
            <person name="Pipaliya S."/>
            <person name="Dacks J."/>
            <person name="Roger A.J."/>
        </authorList>
    </citation>
    <scope>NUCLEOTIDE SEQUENCE</scope>
    <source>
        <strain evidence="14">Busselton2</strain>
    </source>
</reference>
<evidence type="ECO:0000259" key="13">
    <source>
        <dbReference type="Pfam" id="PF19282"/>
    </source>
</evidence>
<sequence>MDLDKEFEKLDHLVGLTTTTQNREDMQNVIAALDEIKQNNESWKLAVYGFFNVKCNNLLTRFHCITILTEFLDGRHHLLSNEEKGEINNLILQWVAEHPEDDDFFLTKKISQLFVIQVRINYPNVLKNSWDDLLSVVKLTIENESLKGLSFLAETLESLDYQISARDENRSEFEYERNNLILNTMTESGIINQIFELIYQSISELKDSQNVELVKSCLKSFTLHIHWIEFSLVNNENFYQLLFGLLSYQQYREEIIRLFIEIIIKPIDYQTKLQLIEQLELVSFLEKNAKTNENEIEENDLKYFSLLSRLSGALGSEYLITLDEIGYKIYKSQKKKTSTNSSSSSSSVSTSSWNEVWIRFTSLLPLIFQQSVVSDDSLIDELIPFFHRLIKHFSKKIFHKNLNKEEIEIIQNLLLVVSTKIKYTDDYDFYDQDEYEQNFDRIRNELISIFRQVSRDCESIVNEHVFNILDNLFSLLNQSNNLHFSDIECPLALFLEILYPKPTEELINKNGDFRKVFQQILQNETITRSGNYSISHKLFWIIARYTRGFKRVPELIPSALECFLDERGVQSSDMKVRSECCHLFLRFTEDLKFQLTRYTNEIIMEIQPLLEIEIPTINNNSNNNNNNNNNNENNNNDENDVNKLINSQLPLFQALSEILSSRNFILMGSNFQNDNNQENNSLFQKKNNNHEIMLTPKDIGITDIEKAINEQKELISLILTPVFETMKKLFEYQTNGEFLDNRYSVTFSECLRALISFLKGFFSIQTESESEIHKFIIEKTAEEIIKAIEIVPNYEIVRQRIVSYCYCVAKVIQLDSIPIFMNIFSKMYETSTNSKDFEDLTRLLIKYIERFSEQMCDLLDEVLNDIFQKIFKILETDEQNCQKGSEYWREIVELKNSFCLLLCTFIQKCPNLLISENNAQYLQDTLNMVITIIKENLEQSQLLFTAFQFFRMAISTWGGKLDGFLDFVYDNTVNIMFQIPLLPEFDPRSYEGEKVLSEINRIQRELIKLNGQNYLKFLIGQTLPLLISSQIISEQAKDVFVSYVEFLNSGEKIELHVAYRNWRKLFESLRSYVK</sequence>
<evidence type="ECO:0000256" key="3">
    <source>
        <dbReference type="ARBA" id="ARBA00022448"/>
    </source>
</evidence>
<keyword evidence="4 10" id="KW-0963">Cytoplasm</keyword>
<evidence type="ECO:0000256" key="7">
    <source>
        <dbReference type="ARBA" id="ARBA00023242"/>
    </source>
</evidence>
<dbReference type="GO" id="GO:0000049">
    <property type="term" value="F:tRNA binding"/>
    <property type="evidence" value="ECO:0007669"/>
    <property type="project" value="UniProtKB-UniRule"/>
</dbReference>
<evidence type="ECO:0000313" key="15">
    <source>
        <dbReference type="Proteomes" id="UP001146793"/>
    </source>
</evidence>
<evidence type="ECO:0000256" key="10">
    <source>
        <dbReference type="RuleBase" id="RU366037"/>
    </source>
</evidence>
<dbReference type="Pfam" id="PF08389">
    <property type="entry name" value="Xpo1"/>
    <property type="match status" value="1"/>
</dbReference>
<dbReference type="InterPro" id="IPR040017">
    <property type="entry name" value="XPOT"/>
</dbReference>
<comment type="function">
    <text evidence="10">tRNA nucleus export receptor which facilitates tRNA translocation across the nuclear pore complex.</text>
</comment>
<keyword evidence="5 10" id="KW-0820">tRNA-binding</keyword>
<dbReference type="GO" id="GO:0005643">
    <property type="term" value="C:nuclear pore"/>
    <property type="evidence" value="ECO:0007669"/>
    <property type="project" value="TreeGrafter"/>
</dbReference>
<protein>
    <recommendedName>
        <fullName evidence="2 10">Exportin-T</fullName>
    </recommendedName>
    <alternativeName>
        <fullName evidence="8 10">Exportin(tRNA)</fullName>
    </alternativeName>
    <alternativeName>
        <fullName evidence="9 10">tRNA exportin</fullName>
    </alternativeName>
</protein>
<evidence type="ECO:0000256" key="11">
    <source>
        <dbReference type="SAM" id="MobiDB-lite"/>
    </source>
</evidence>
<evidence type="ECO:0000313" key="14">
    <source>
        <dbReference type="EMBL" id="KAJ3437748.1"/>
    </source>
</evidence>
<evidence type="ECO:0000256" key="4">
    <source>
        <dbReference type="ARBA" id="ARBA00022490"/>
    </source>
</evidence>
<dbReference type="GO" id="GO:0005737">
    <property type="term" value="C:cytoplasm"/>
    <property type="evidence" value="ECO:0007669"/>
    <property type="project" value="UniProtKB-SubCell"/>
</dbReference>
<dbReference type="GO" id="GO:0016363">
    <property type="term" value="C:nuclear matrix"/>
    <property type="evidence" value="ECO:0007669"/>
    <property type="project" value="TreeGrafter"/>
</dbReference>
<evidence type="ECO:0000256" key="6">
    <source>
        <dbReference type="ARBA" id="ARBA00022884"/>
    </source>
</evidence>
<feature type="domain" description="Exportin-T C-terminal" evidence="13">
    <location>
        <begin position="376"/>
        <end position="663"/>
    </location>
</feature>
<organism evidence="14 15">
    <name type="scientific">Anaeramoeba flamelloides</name>
    <dbReference type="NCBI Taxonomy" id="1746091"/>
    <lineage>
        <taxon>Eukaryota</taxon>
        <taxon>Metamonada</taxon>
        <taxon>Anaeramoebidae</taxon>
        <taxon>Anaeramoeba</taxon>
    </lineage>
</organism>
<dbReference type="Gene3D" id="1.25.10.10">
    <property type="entry name" value="Leucine-rich Repeat Variant"/>
    <property type="match status" value="2"/>
</dbReference>
<dbReference type="InterPro" id="IPR016024">
    <property type="entry name" value="ARM-type_fold"/>
</dbReference>
<dbReference type="InterPro" id="IPR045546">
    <property type="entry name" value="Exportin-T_C"/>
</dbReference>
<feature type="region of interest" description="Disordered" evidence="11">
    <location>
        <begin position="621"/>
        <end position="641"/>
    </location>
</feature>
<keyword evidence="7 10" id="KW-0539">Nucleus</keyword>
<evidence type="ECO:0000259" key="12">
    <source>
        <dbReference type="Pfam" id="PF08389"/>
    </source>
</evidence>
<dbReference type="AlphaFoldDB" id="A0AAV7ZC16"/>
<feature type="domain" description="Exportin-1/Importin-beta-like" evidence="12">
    <location>
        <begin position="105"/>
        <end position="254"/>
    </location>
</feature>
<dbReference type="GO" id="GO:0031267">
    <property type="term" value="F:small GTPase binding"/>
    <property type="evidence" value="ECO:0007669"/>
    <property type="project" value="InterPro"/>
</dbReference>
<comment type="caution">
    <text evidence="14">The sequence shown here is derived from an EMBL/GenBank/DDBJ whole genome shotgun (WGS) entry which is preliminary data.</text>
</comment>
<dbReference type="PANTHER" id="PTHR15952:SF11">
    <property type="entry name" value="EXPORTIN-T"/>
    <property type="match status" value="1"/>
</dbReference>
<name>A0AAV7ZC16_9EUKA</name>
<feature type="domain" description="Exportin-T C-terminal" evidence="13">
    <location>
        <begin position="707"/>
        <end position="1032"/>
    </location>
</feature>
<dbReference type="Pfam" id="PF19282">
    <property type="entry name" value="Exportin-T"/>
    <property type="match status" value="2"/>
</dbReference>
<dbReference type="InterPro" id="IPR011989">
    <property type="entry name" value="ARM-like"/>
</dbReference>
<evidence type="ECO:0000256" key="9">
    <source>
        <dbReference type="ARBA" id="ARBA00032199"/>
    </source>
</evidence>
<dbReference type="PANTHER" id="PTHR15952">
    <property type="entry name" value="EXPORTIN-T/LOS1"/>
    <property type="match status" value="1"/>
</dbReference>
<dbReference type="Proteomes" id="UP001146793">
    <property type="component" value="Unassembled WGS sequence"/>
</dbReference>
<comment type="subcellular location">
    <subcellularLocation>
        <location evidence="1 10">Cytoplasm</location>
    </subcellularLocation>
    <subcellularLocation>
        <location evidence="10">Nucleus</location>
    </subcellularLocation>
    <text evidence="10">Shuttles between the nucleus and the cytoplasm.</text>
</comment>
<keyword evidence="3 10" id="KW-0813">Transport</keyword>
<accession>A0AAV7ZC16</accession>
<evidence type="ECO:0000256" key="2">
    <source>
        <dbReference type="ARBA" id="ARBA00018928"/>
    </source>
</evidence>
<evidence type="ECO:0000256" key="8">
    <source>
        <dbReference type="ARBA" id="ARBA00029784"/>
    </source>
</evidence>
<dbReference type="GO" id="GO:0071528">
    <property type="term" value="P:tRNA re-export from nucleus"/>
    <property type="evidence" value="ECO:0007669"/>
    <property type="project" value="UniProtKB-UniRule"/>
</dbReference>
<dbReference type="EMBL" id="JANTQA010000033">
    <property type="protein sequence ID" value="KAJ3437748.1"/>
    <property type="molecule type" value="Genomic_DNA"/>
</dbReference>
<proteinExistence type="inferred from homology"/>
<dbReference type="InterPro" id="IPR013598">
    <property type="entry name" value="Exportin-1/Importin-b-like"/>
</dbReference>
<dbReference type="SUPFAM" id="SSF48371">
    <property type="entry name" value="ARM repeat"/>
    <property type="match status" value="1"/>
</dbReference>